<dbReference type="SUPFAM" id="SSF47473">
    <property type="entry name" value="EF-hand"/>
    <property type="match status" value="1"/>
</dbReference>
<keyword evidence="11" id="KW-1185">Reference proteome</keyword>
<evidence type="ECO:0000256" key="4">
    <source>
        <dbReference type="ARBA" id="ARBA00022837"/>
    </source>
</evidence>
<reference evidence="10 11" key="1">
    <citation type="submission" date="2024-02" db="EMBL/GenBank/DDBJ databases">
        <authorList>
            <person name="Chen Y."/>
            <person name="Shah S."/>
            <person name="Dougan E. K."/>
            <person name="Thang M."/>
            <person name="Chan C."/>
        </authorList>
    </citation>
    <scope>NUCLEOTIDE SEQUENCE [LARGE SCALE GENOMIC DNA]</scope>
</reference>
<dbReference type="Gene3D" id="3.40.50.300">
    <property type="entry name" value="P-loop containing nucleotide triphosphate hydrolases"/>
    <property type="match status" value="1"/>
</dbReference>
<evidence type="ECO:0000313" key="11">
    <source>
        <dbReference type="Proteomes" id="UP001642464"/>
    </source>
</evidence>
<dbReference type="SUPFAM" id="SSF81324">
    <property type="entry name" value="Voltage-gated potassium channels"/>
    <property type="match status" value="1"/>
</dbReference>
<keyword evidence="2 8" id="KW-0812">Transmembrane</keyword>
<accession>A0ABP0R9Q4</accession>
<evidence type="ECO:0000256" key="3">
    <source>
        <dbReference type="ARBA" id="ARBA00022741"/>
    </source>
</evidence>
<evidence type="ECO:0000256" key="5">
    <source>
        <dbReference type="ARBA" id="ARBA00022989"/>
    </source>
</evidence>
<evidence type="ECO:0000256" key="2">
    <source>
        <dbReference type="ARBA" id="ARBA00022692"/>
    </source>
</evidence>
<name>A0ABP0R9Q4_9DINO</name>
<dbReference type="SUPFAM" id="SSF52540">
    <property type="entry name" value="P-loop containing nucleoside triphosphate hydrolases"/>
    <property type="match status" value="1"/>
</dbReference>
<dbReference type="PROSITE" id="PS50222">
    <property type="entry name" value="EF_HAND_2"/>
    <property type="match status" value="1"/>
</dbReference>
<dbReference type="Pfam" id="PF13202">
    <property type="entry name" value="EF-hand_5"/>
    <property type="match status" value="1"/>
</dbReference>
<evidence type="ECO:0000256" key="1">
    <source>
        <dbReference type="ARBA" id="ARBA00004141"/>
    </source>
</evidence>
<dbReference type="PROSITE" id="PS00018">
    <property type="entry name" value="EF_HAND_1"/>
    <property type="match status" value="1"/>
</dbReference>
<dbReference type="PANTHER" id="PTHR10037">
    <property type="entry name" value="VOLTAGE-GATED CATION CHANNEL CALCIUM AND SODIUM"/>
    <property type="match status" value="1"/>
</dbReference>
<dbReference type="InterPro" id="IPR027417">
    <property type="entry name" value="P-loop_NTPase"/>
</dbReference>
<feature type="transmembrane region" description="Helical" evidence="8">
    <location>
        <begin position="265"/>
        <end position="289"/>
    </location>
</feature>
<dbReference type="InterPro" id="IPR005821">
    <property type="entry name" value="Ion_trans_dom"/>
</dbReference>
<proteinExistence type="predicted"/>
<evidence type="ECO:0000256" key="8">
    <source>
        <dbReference type="SAM" id="Phobius"/>
    </source>
</evidence>
<dbReference type="PANTHER" id="PTHR10037:SF230">
    <property type="entry name" value="CA[2+]-CHANNEL PROTEIN ALPHA[[1]] SUBUNIT T, ISOFORM F"/>
    <property type="match status" value="1"/>
</dbReference>
<keyword evidence="6 8" id="KW-0472">Membrane</keyword>
<dbReference type="InterPro" id="IPR027359">
    <property type="entry name" value="Volt_channel_dom_sf"/>
</dbReference>
<dbReference type="Gene3D" id="1.10.238.10">
    <property type="entry name" value="EF-hand"/>
    <property type="match status" value="1"/>
</dbReference>
<dbReference type="EMBL" id="CAXAMM010040873">
    <property type="protein sequence ID" value="CAK9095921.1"/>
    <property type="molecule type" value="Genomic_DNA"/>
</dbReference>
<dbReference type="InterPro" id="IPR043203">
    <property type="entry name" value="VGCC_Ca_Na"/>
</dbReference>
<dbReference type="Pfam" id="PF04548">
    <property type="entry name" value="AIG1"/>
    <property type="match status" value="1"/>
</dbReference>
<dbReference type="Gene3D" id="1.20.120.350">
    <property type="entry name" value="Voltage-gated potassium channels. Chain C"/>
    <property type="match status" value="1"/>
</dbReference>
<dbReference type="InterPro" id="IPR011992">
    <property type="entry name" value="EF-hand-dom_pair"/>
</dbReference>
<dbReference type="InterPro" id="IPR002048">
    <property type="entry name" value="EF_hand_dom"/>
</dbReference>
<dbReference type="InterPro" id="IPR018247">
    <property type="entry name" value="EF_Hand_1_Ca_BS"/>
</dbReference>
<evidence type="ECO:0000313" key="10">
    <source>
        <dbReference type="EMBL" id="CAK9095921.1"/>
    </source>
</evidence>
<gene>
    <name evidence="10" type="ORF">SCF082_LOCUS45042</name>
</gene>
<keyword evidence="3" id="KW-0547">Nucleotide-binding</keyword>
<feature type="region of interest" description="Disordered" evidence="7">
    <location>
        <begin position="1"/>
        <end position="32"/>
    </location>
</feature>
<dbReference type="Pfam" id="PF00520">
    <property type="entry name" value="Ion_trans"/>
    <property type="match status" value="1"/>
</dbReference>
<organism evidence="10 11">
    <name type="scientific">Durusdinium trenchii</name>
    <dbReference type="NCBI Taxonomy" id="1381693"/>
    <lineage>
        <taxon>Eukaryota</taxon>
        <taxon>Sar</taxon>
        <taxon>Alveolata</taxon>
        <taxon>Dinophyceae</taxon>
        <taxon>Suessiales</taxon>
        <taxon>Symbiodiniaceae</taxon>
        <taxon>Durusdinium</taxon>
    </lineage>
</organism>
<protein>
    <submittedName>
        <fullName evidence="10">Voltage-dependent L-type calcium channel subunit alpha-1F (Voltage-gated calcium channel subunit alpha Cav1.4)</fullName>
    </submittedName>
</protein>
<feature type="compositionally biased region" description="Basic and acidic residues" evidence="7">
    <location>
        <begin position="19"/>
        <end position="32"/>
    </location>
</feature>
<dbReference type="Proteomes" id="UP001642464">
    <property type="component" value="Unassembled WGS sequence"/>
</dbReference>
<comment type="caution">
    <text evidence="10">The sequence shown here is derived from an EMBL/GenBank/DDBJ whole genome shotgun (WGS) entry which is preliminary data.</text>
</comment>
<evidence type="ECO:0000259" key="9">
    <source>
        <dbReference type="PROSITE" id="PS50222"/>
    </source>
</evidence>
<comment type="subcellular location">
    <subcellularLocation>
        <location evidence="1">Membrane</location>
        <topology evidence="1">Multi-pass membrane protein</topology>
    </subcellularLocation>
</comment>
<feature type="transmembrane region" description="Helical" evidence="8">
    <location>
        <begin position="328"/>
        <end position="354"/>
    </location>
</feature>
<keyword evidence="4" id="KW-0106">Calcium</keyword>
<evidence type="ECO:0000256" key="7">
    <source>
        <dbReference type="SAM" id="MobiDB-lite"/>
    </source>
</evidence>
<keyword evidence="5 8" id="KW-1133">Transmembrane helix</keyword>
<evidence type="ECO:0000256" key="6">
    <source>
        <dbReference type="ARBA" id="ARBA00023136"/>
    </source>
</evidence>
<dbReference type="InterPro" id="IPR006703">
    <property type="entry name" value="G_AIG1"/>
</dbReference>
<feature type="domain" description="EF-hand" evidence="9">
    <location>
        <begin position="362"/>
        <end position="397"/>
    </location>
</feature>
<sequence length="734" mass="83361">MPDLEESPSSQLCWEETPEEKPDPPERTERRSVEGRRVMFQSKTVDLRHSLLHQIAELETQSRAPLNRKKSVTRILTTALAPPLHRQSTWASEEMPQTRLAEVQLYFQQRVVETTAFESVVIFMICLTLGNTVMIGVNCDWNLTHLNLAEPEYFQIVERFFAGVFALELLLRIFAYGLEVWGVHRKHDWQWNWFDLIIVSFQIVEEVSTIVTKSNDGEIHLSSSTTAIRIIRMFRLLRILRIVRLLRFIQDLRSMLLSILSTLRALGWTMVLLVMIIYAAAVFFAQFIIDAGAANVDIMVDKPELQYYYSDLLRNLEEAAGGWLAVPYALYVAFVVLALTNIATGMFVQASLGAHEKQREKEIRKQLRHLFRTADLNHDGTLTWDEFERFLDNEEQSRYFLNVLCMDAREAKGAGAVGPDIEPPKAPKAKLRDAELLDGVLRLKGTAQAIDLATLMYCNKRMITWLRERLNGLQDSLDALASDDERDHAPAGRSLHPRPRVRKVSVYASWNEVKTRDGLQRQTVVLVGVTGDGKSSTGNTLQLGVGVVELLEARLLGLLELAHADYLRGATFWRVIDTIGLHDTHLSQKEAGERSKEPGTGIDVFLFVLRWGRFKPEHDEALAAFAVNCGETALRRTAEELLGSTTWMDRPHAHESNVRLKAAWRWVQTEAIGGWMALEEARAKLKAAEEAESRAFAAAVAEWRRSSGPAAWIRKVWGRPGPRAWYKIGVDGWE</sequence>